<evidence type="ECO:0000256" key="2">
    <source>
        <dbReference type="SAM" id="SignalP"/>
    </source>
</evidence>
<keyword evidence="2" id="KW-0732">Signal</keyword>
<feature type="region of interest" description="Disordered" evidence="1">
    <location>
        <begin position="30"/>
        <end position="50"/>
    </location>
</feature>
<dbReference type="AlphaFoldDB" id="A0A2W0H401"/>
<dbReference type="Pfam" id="PF17479">
    <property type="entry name" value="DUF3048_C"/>
    <property type="match status" value="1"/>
</dbReference>
<sequence length="348" mass="37649">MKTGKWLLSAVLCFGVLAAACSGNDAAGEDDIENAPGMSEESDGTPEAAANQDSEYAYRMPLTGIGSDQEVTRTAFGVMMENSVSARPQTGLYQADLVYEVLSEGNITRFLTFYHSNEPEEIGPVRSARDYYVHLNNGYNAIYVSAGGSSDGLALAESPDVPYISGLVYDGRYFSRSAERSAPHNMYTSYEDLVTVSEQLGHDLFDGPPELPFSGELSAGKPAVSFEINYGSTANNVAYKYDAALGGYQRFNGGVAIIDHRDGTPVAPASVFAVEMEHRVIDELGRRDIDISSGGDAYLFREGTVEAVEWKNVDGAILPFKDGEPVGFSPGQTWINVMPDLDRLTIYD</sequence>
<dbReference type="InterPro" id="IPR035328">
    <property type="entry name" value="DUF3048_C"/>
</dbReference>
<name>A0A2W0H401_9BACI</name>
<dbReference type="Pfam" id="PF11258">
    <property type="entry name" value="DUF3048"/>
    <property type="match status" value="1"/>
</dbReference>
<keyword evidence="6" id="KW-1185">Reference proteome</keyword>
<dbReference type="RefSeq" id="WP_110520374.1">
    <property type="nucleotide sequence ID" value="NZ_PDOF01000002.1"/>
</dbReference>
<dbReference type="SUPFAM" id="SSF159774">
    <property type="entry name" value="YerB-like"/>
    <property type="match status" value="1"/>
</dbReference>
<evidence type="ECO:0000313" key="5">
    <source>
        <dbReference type="EMBL" id="PYZ96563.1"/>
    </source>
</evidence>
<reference evidence="5 6" key="1">
    <citation type="submission" date="2017-10" db="EMBL/GenBank/DDBJ databases">
        <title>Bacillus sp. nov., a halophilic bacterium isolated from a Yangshapao Lake.</title>
        <authorList>
            <person name="Wang H."/>
        </authorList>
    </citation>
    <scope>NUCLEOTIDE SEQUENCE [LARGE SCALE GENOMIC DNA]</scope>
    <source>
        <strain evidence="5 6">YSP-3</strain>
    </source>
</reference>
<keyword evidence="5" id="KW-0449">Lipoprotein</keyword>
<dbReference type="InterPro" id="IPR021416">
    <property type="entry name" value="DUF3048_N"/>
</dbReference>
<protein>
    <submittedName>
        <fullName evidence="5">Lipoprotein YerB</fullName>
    </submittedName>
</protein>
<proteinExistence type="predicted"/>
<feature type="chain" id="PRO_5038435065" evidence="2">
    <location>
        <begin position="28"/>
        <end position="348"/>
    </location>
</feature>
<dbReference type="OrthoDB" id="9779102at2"/>
<evidence type="ECO:0000313" key="6">
    <source>
        <dbReference type="Proteomes" id="UP000248066"/>
    </source>
</evidence>
<comment type="caution">
    <text evidence="5">The sequence shown here is derived from an EMBL/GenBank/DDBJ whole genome shotgun (WGS) entry which is preliminary data.</text>
</comment>
<feature type="signal peptide" evidence="2">
    <location>
        <begin position="1"/>
        <end position="27"/>
    </location>
</feature>
<evidence type="ECO:0000259" key="4">
    <source>
        <dbReference type="Pfam" id="PF17479"/>
    </source>
</evidence>
<organism evidence="5 6">
    <name type="scientific">Alteribacter lacisalsi</name>
    <dbReference type="NCBI Taxonomy" id="2045244"/>
    <lineage>
        <taxon>Bacteria</taxon>
        <taxon>Bacillati</taxon>
        <taxon>Bacillota</taxon>
        <taxon>Bacilli</taxon>
        <taxon>Bacillales</taxon>
        <taxon>Bacillaceae</taxon>
        <taxon>Alteribacter</taxon>
    </lineage>
</organism>
<feature type="domain" description="DUF3048" evidence="4">
    <location>
        <begin position="227"/>
        <end position="335"/>
    </location>
</feature>
<feature type="domain" description="DUF3048" evidence="3">
    <location>
        <begin position="62"/>
        <end position="200"/>
    </location>
</feature>
<dbReference type="Gene3D" id="3.50.90.10">
    <property type="entry name" value="YerB-like"/>
    <property type="match status" value="1"/>
</dbReference>
<accession>A0A2W0H401</accession>
<dbReference type="InterPro" id="IPR023158">
    <property type="entry name" value="YerB-like_sf"/>
</dbReference>
<evidence type="ECO:0000259" key="3">
    <source>
        <dbReference type="Pfam" id="PF11258"/>
    </source>
</evidence>
<dbReference type="PROSITE" id="PS51257">
    <property type="entry name" value="PROKAR_LIPOPROTEIN"/>
    <property type="match status" value="1"/>
</dbReference>
<evidence type="ECO:0000256" key="1">
    <source>
        <dbReference type="SAM" id="MobiDB-lite"/>
    </source>
</evidence>
<dbReference type="Proteomes" id="UP000248066">
    <property type="component" value="Unassembled WGS sequence"/>
</dbReference>
<gene>
    <name evidence="5" type="ORF">CR205_12690</name>
</gene>
<dbReference type="EMBL" id="PDOF01000002">
    <property type="protein sequence ID" value="PYZ96563.1"/>
    <property type="molecule type" value="Genomic_DNA"/>
</dbReference>